<keyword evidence="1" id="KW-0732">Signal</keyword>
<dbReference type="PROSITE" id="PS51257">
    <property type="entry name" value="PROKAR_LIPOPROTEIN"/>
    <property type="match status" value="1"/>
</dbReference>
<evidence type="ECO:0000313" key="2">
    <source>
        <dbReference type="EMBL" id="GGE34233.1"/>
    </source>
</evidence>
<protein>
    <submittedName>
        <fullName evidence="2">LPS export ABC transporter periplasmic protein LptC</fullName>
    </submittedName>
</protein>
<evidence type="ECO:0000313" key="3">
    <source>
        <dbReference type="Proteomes" id="UP000599179"/>
    </source>
</evidence>
<dbReference type="NCBIfam" id="TIGR04409">
    <property type="entry name" value="LptC_YrbK"/>
    <property type="match status" value="1"/>
</dbReference>
<dbReference type="InterPro" id="IPR010664">
    <property type="entry name" value="LipoPS_assembly_LptC-rel"/>
</dbReference>
<keyword evidence="3" id="KW-1185">Reference proteome</keyword>
<feature type="signal peptide" evidence="1">
    <location>
        <begin position="1"/>
        <end position="22"/>
    </location>
</feature>
<comment type="caution">
    <text evidence="2">The sequence shown here is derived from an EMBL/GenBank/DDBJ whole genome shotgun (WGS) entry which is preliminary data.</text>
</comment>
<feature type="chain" id="PRO_5047202926" evidence="1">
    <location>
        <begin position="23"/>
        <end position="186"/>
    </location>
</feature>
<dbReference type="InterPro" id="IPR026265">
    <property type="entry name" value="LptC"/>
</dbReference>
<dbReference type="EMBL" id="BMGM01000005">
    <property type="protein sequence ID" value="GGE34233.1"/>
    <property type="molecule type" value="Genomic_DNA"/>
</dbReference>
<dbReference type="Gene3D" id="2.60.450.10">
    <property type="entry name" value="Lipopolysaccharide (LPS) transport protein A like domain"/>
    <property type="match status" value="1"/>
</dbReference>
<evidence type="ECO:0000256" key="1">
    <source>
        <dbReference type="SAM" id="SignalP"/>
    </source>
</evidence>
<gene>
    <name evidence="2" type="ORF">GCM10010832_13020</name>
</gene>
<dbReference type="Proteomes" id="UP000599179">
    <property type="component" value="Unassembled WGS sequence"/>
</dbReference>
<dbReference type="Pfam" id="PF06835">
    <property type="entry name" value="LptC"/>
    <property type="match status" value="1"/>
</dbReference>
<sequence>MEFKKIQTKSIVVLLATTMLFACEGNLNEVKQMANQLQGPQSTTKDINLFYTDSGKVQANLRSPKMLDFSQEEFPYREFPIGVEVDFFDEDSTKNTIISDYAIIYNITNLIDLRGNVVIVTSDSTELNSQQLYWDESENWLFTDQPYTIKMPNGAVNDGEGFDANQNFDNFNSRTNTGIQYIDEQQ</sequence>
<proteinExistence type="predicted"/>
<dbReference type="RefSeq" id="WP_188458302.1">
    <property type="nucleotide sequence ID" value="NZ_BMGM01000005.1"/>
</dbReference>
<accession>A0ABQ1SF15</accession>
<organism evidence="2 3">
    <name type="scientific">Psychroflexus planctonicus</name>
    <dbReference type="NCBI Taxonomy" id="1526575"/>
    <lineage>
        <taxon>Bacteria</taxon>
        <taxon>Pseudomonadati</taxon>
        <taxon>Bacteroidota</taxon>
        <taxon>Flavobacteriia</taxon>
        <taxon>Flavobacteriales</taxon>
        <taxon>Flavobacteriaceae</taxon>
        <taxon>Psychroflexus</taxon>
    </lineage>
</organism>
<name>A0ABQ1SF15_9FLAO</name>
<reference evidence="3" key="1">
    <citation type="journal article" date="2019" name="Int. J. Syst. Evol. Microbiol.">
        <title>The Global Catalogue of Microorganisms (GCM) 10K type strain sequencing project: providing services to taxonomists for standard genome sequencing and annotation.</title>
        <authorList>
            <consortium name="The Broad Institute Genomics Platform"/>
            <consortium name="The Broad Institute Genome Sequencing Center for Infectious Disease"/>
            <person name="Wu L."/>
            <person name="Ma J."/>
        </authorList>
    </citation>
    <scope>NUCLEOTIDE SEQUENCE [LARGE SCALE GENOMIC DNA]</scope>
    <source>
        <strain evidence="3">CGMCC 1.12931</strain>
    </source>
</reference>